<sequence>MVMGVGKHHFLWKQVIDGKFDEIEGGWRSNKLGEAFGVRLWEAIRHEWNEFWHMTSISIANGAKTKSS</sequence>
<accession>A0A438HVB8</accession>
<reference evidence="1 2" key="1">
    <citation type="journal article" date="2018" name="PLoS Genet.">
        <title>Population sequencing reveals clonal diversity and ancestral inbreeding in the grapevine cultivar Chardonnay.</title>
        <authorList>
            <person name="Roach M.J."/>
            <person name="Johnson D.L."/>
            <person name="Bohlmann J."/>
            <person name="van Vuuren H.J."/>
            <person name="Jones S.J."/>
            <person name="Pretorius I.S."/>
            <person name="Schmidt S.A."/>
            <person name="Borneman A.R."/>
        </authorList>
    </citation>
    <scope>NUCLEOTIDE SEQUENCE [LARGE SCALE GENOMIC DNA]</scope>
    <source>
        <strain evidence="2">cv. Chardonnay</strain>
        <tissue evidence="1">Leaf</tissue>
    </source>
</reference>
<dbReference type="EMBL" id="QGNW01000174">
    <property type="protein sequence ID" value="RVW88388.1"/>
    <property type="molecule type" value="Genomic_DNA"/>
</dbReference>
<evidence type="ECO:0000313" key="2">
    <source>
        <dbReference type="Proteomes" id="UP000288805"/>
    </source>
</evidence>
<dbReference type="Proteomes" id="UP000288805">
    <property type="component" value="Unassembled WGS sequence"/>
</dbReference>
<comment type="caution">
    <text evidence="1">The sequence shown here is derived from an EMBL/GenBank/DDBJ whole genome shotgun (WGS) entry which is preliminary data.</text>
</comment>
<gene>
    <name evidence="1" type="ORF">CK203_040956</name>
</gene>
<proteinExistence type="predicted"/>
<name>A0A438HVB8_VITVI</name>
<protein>
    <submittedName>
        <fullName evidence="1">Uncharacterized protein</fullName>
    </submittedName>
</protein>
<organism evidence="1 2">
    <name type="scientific">Vitis vinifera</name>
    <name type="common">Grape</name>
    <dbReference type="NCBI Taxonomy" id="29760"/>
    <lineage>
        <taxon>Eukaryota</taxon>
        <taxon>Viridiplantae</taxon>
        <taxon>Streptophyta</taxon>
        <taxon>Embryophyta</taxon>
        <taxon>Tracheophyta</taxon>
        <taxon>Spermatophyta</taxon>
        <taxon>Magnoliopsida</taxon>
        <taxon>eudicotyledons</taxon>
        <taxon>Gunneridae</taxon>
        <taxon>Pentapetalae</taxon>
        <taxon>rosids</taxon>
        <taxon>Vitales</taxon>
        <taxon>Vitaceae</taxon>
        <taxon>Viteae</taxon>
        <taxon>Vitis</taxon>
    </lineage>
</organism>
<dbReference type="AlphaFoldDB" id="A0A438HVB8"/>
<evidence type="ECO:0000313" key="1">
    <source>
        <dbReference type="EMBL" id="RVW88388.1"/>
    </source>
</evidence>